<comment type="subcellular location">
    <subcellularLocation>
        <location evidence="6">Cell membrane</location>
        <topology evidence="6">Multi-pass membrane protein</topology>
    </subcellularLocation>
    <subcellularLocation>
        <location evidence="1">Membrane</location>
        <topology evidence="1">Multi-pass membrane protein</topology>
    </subcellularLocation>
</comment>
<proteinExistence type="inferred from homology"/>
<evidence type="ECO:0000256" key="3">
    <source>
        <dbReference type="ARBA" id="ARBA00022692"/>
    </source>
</evidence>
<protein>
    <recommendedName>
        <fullName evidence="6">Probable membrane transporter protein</fullName>
    </recommendedName>
</protein>
<feature type="transmembrane region" description="Helical" evidence="6">
    <location>
        <begin position="142"/>
        <end position="175"/>
    </location>
</feature>
<dbReference type="InterPro" id="IPR002781">
    <property type="entry name" value="TM_pro_TauE-like"/>
</dbReference>
<evidence type="ECO:0000313" key="7">
    <source>
        <dbReference type="EMBL" id="OJJ21959.1"/>
    </source>
</evidence>
<keyword evidence="5 6" id="KW-0472">Membrane</keyword>
<accession>A0A1L9QMB6</accession>
<dbReference type="InterPro" id="IPR051598">
    <property type="entry name" value="TSUP/Inactive_protease-like"/>
</dbReference>
<evidence type="ECO:0000256" key="1">
    <source>
        <dbReference type="ARBA" id="ARBA00004141"/>
    </source>
</evidence>
<evidence type="ECO:0000256" key="5">
    <source>
        <dbReference type="ARBA" id="ARBA00023136"/>
    </source>
</evidence>
<dbReference type="PANTHER" id="PTHR43701:SF2">
    <property type="entry name" value="MEMBRANE TRANSPORTER PROTEIN YJNA-RELATED"/>
    <property type="match status" value="1"/>
</dbReference>
<dbReference type="Proteomes" id="UP000183940">
    <property type="component" value="Unassembled WGS sequence"/>
</dbReference>
<organism evidence="7 8">
    <name type="scientific">Roseofilum reptotaenium AO1-A</name>
    <dbReference type="NCBI Taxonomy" id="1925591"/>
    <lineage>
        <taxon>Bacteria</taxon>
        <taxon>Bacillati</taxon>
        <taxon>Cyanobacteriota</taxon>
        <taxon>Cyanophyceae</taxon>
        <taxon>Desertifilales</taxon>
        <taxon>Desertifilaceae</taxon>
        <taxon>Roseofilum</taxon>
    </lineage>
</organism>
<feature type="transmembrane region" description="Helical" evidence="6">
    <location>
        <begin position="182"/>
        <end position="202"/>
    </location>
</feature>
<feature type="transmembrane region" description="Helical" evidence="6">
    <location>
        <begin position="45"/>
        <end position="64"/>
    </location>
</feature>
<feature type="transmembrane region" description="Helical" evidence="6">
    <location>
        <begin position="208"/>
        <end position="230"/>
    </location>
</feature>
<sequence>MVVNLVGHALAVCMGLSLGLIGGGGSVLALPVLMYVMGVETKSAIAMTLAIVGSVSLIGVMSHWRSGHVNLKAAAMFAPPAMVGSYLGAKIATQPMVSPTIQLMGFVAMMVTASILMIQKSHTQKSEETLKARQVSGLWQRFILIPLAGFSVGLVTGFVGIGGGFLVIPALVLLIQIPMKEAIGTSLLVISFQSVTGFWGYLSSQIPINLPLVFSFIVAASTGIILGSYLTQFVPGKQLEKGFGYFLLAIAVFIVVKS</sequence>
<feature type="transmembrane region" description="Helical" evidence="6">
    <location>
        <begin position="101"/>
        <end position="122"/>
    </location>
</feature>
<name>A0A1L9QMB6_9CYAN</name>
<keyword evidence="3 6" id="KW-0812">Transmembrane</keyword>
<evidence type="ECO:0000256" key="4">
    <source>
        <dbReference type="ARBA" id="ARBA00022989"/>
    </source>
</evidence>
<dbReference type="EMBL" id="MLAW01000044">
    <property type="protein sequence ID" value="OJJ21959.1"/>
    <property type="molecule type" value="Genomic_DNA"/>
</dbReference>
<gene>
    <name evidence="7" type="ORF">BI308_19950</name>
</gene>
<keyword evidence="4 6" id="KW-1133">Transmembrane helix</keyword>
<keyword evidence="8" id="KW-1185">Reference proteome</keyword>
<comment type="caution">
    <text evidence="7">The sequence shown here is derived from an EMBL/GenBank/DDBJ whole genome shotgun (WGS) entry which is preliminary data.</text>
</comment>
<evidence type="ECO:0000313" key="8">
    <source>
        <dbReference type="Proteomes" id="UP000183940"/>
    </source>
</evidence>
<dbReference type="AlphaFoldDB" id="A0A1L9QMB6"/>
<dbReference type="PANTHER" id="PTHR43701">
    <property type="entry name" value="MEMBRANE TRANSPORTER PROTEIN MJ0441-RELATED"/>
    <property type="match status" value="1"/>
</dbReference>
<dbReference type="Pfam" id="PF01925">
    <property type="entry name" value="TauE"/>
    <property type="match status" value="1"/>
</dbReference>
<evidence type="ECO:0000256" key="6">
    <source>
        <dbReference type="RuleBase" id="RU363041"/>
    </source>
</evidence>
<feature type="transmembrane region" description="Helical" evidence="6">
    <location>
        <begin position="242"/>
        <end position="257"/>
    </location>
</feature>
<dbReference type="STRING" id="1925591.BI308_19950"/>
<evidence type="ECO:0000256" key="2">
    <source>
        <dbReference type="ARBA" id="ARBA00009142"/>
    </source>
</evidence>
<keyword evidence="6" id="KW-1003">Cell membrane</keyword>
<dbReference type="GO" id="GO:0005886">
    <property type="term" value="C:plasma membrane"/>
    <property type="evidence" value="ECO:0007669"/>
    <property type="project" value="UniProtKB-SubCell"/>
</dbReference>
<reference evidence="7" key="1">
    <citation type="submission" date="2016-10" db="EMBL/GenBank/DDBJ databases">
        <title>CRISPR-Cas defence system in Roseofilum reptotaenium: evidence of a bacteriophage-cyanobacterium arms race in the coral black band disease.</title>
        <authorList>
            <person name="Buerger P."/>
            <person name="Wood-Charlson E.M."/>
            <person name="Weynberg K.D."/>
            <person name="Willis B."/>
            <person name="Van Oppen M.J."/>
        </authorList>
    </citation>
    <scope>NUCLEOTIDE SEQUENCE [LARGE SCALE GENOMIC DNA]</scope>
    <source>
        <strain evidence="7">AO1-A</strain>
    </source>
</reference>
<comment type="similarity">
    <text evidence="2 6">Belongs to the 4-toluene sulfonate uptake permease (TSUP) (TC 2.A.102) family.</text>
</comment>
<feature type="transmembrane region" description="Helical" evidence="6">
    <location>
        <begin position="6"/>
        <end position="33"/>
    </location>
</feature>